<evidence type="ECO:0000256" key="5">
    <source>
        <dbReference type="ARBA" id="ARBA00022692"/>
    </source>
</evidence>
<keyword evidence="10" id="KW-1185">Reference proteome</keyword>
<keyword evidence="7" id="KW-0998">Cell outer membrane</keyword>
<evidence type="ECO:0000256" key="8">
    <source>
        <dbReference type="SAM" id="SignalP"/>
    </source>
</evidence>
<dbReference type="Proteomes" id="UP001060012">
    <property type="component" value="Chromosome"/>
</dbReference>
<accession>A0ABY5E2S6</accession>
<dbReference type="InterPro" id="IPR003423">
    <property type="entry name" value="OMP_efflux"/>
</dbReference>
<evidence type="ECO:0000256" key="3">
    <source>
        <dbReference type="ARBA" id="ARBA00022448"/>
    </source>
</evidence>
<protein>
    <submittedName>
        <fullName evidence="9">TolC family protein</fullName>
    </submittedName>
</protein>
<dbReference type="PANTHER" id="PTHR30026">
    <property type="entry name" value="OUTER MEMBRANE PROTEIN TOLC"/>
    <property type="match status" value="1"/>
</dbReference>
<organism evidence="9 10">
    <name type="scientific">Arcobacter roscoffensis</name>
    <dbReference type="NCBI Taxonomy" id="2961520"/>
    <lineage>
        <taxon>Bacteria</taxon>
        <taxon>Pseudomonadati</taxon>
        <taxon>Campylobacterota</taxon>
        <taxon>Epsilonproteobacteria</taxon>
        <taxon>Campylobacterales</taxon>
        <taxon>Arcobacteraceae</taxon>
        <taxon>Arcobacter</taxon>
    </lineage>
</organism>
<keyword evidence="8" id="KW-0732">Signal</keyword>
<dbReference type="PANTHER" id="PTHR30026:SF20">
    <property type="entry name" value="OUTER MEMBRANE PROTEIN TOLC"/>
    <property type="match status" value="1"/>
</dbReference>
<evidence type="ECO:0000256" key="4">
    <source>
        <dbReference type="ARBA" id="ARBA00022452"/>
    </source>
</evidence>
<proteinExistence type="inferred from homology"/>
<dbReference type="SUPFAM" id="SSF56954">
    <property type="entry name" value="Outer membrane efflux proteins (OEP)"/>
    <property type="match status" value="1"/>
</dbReference>
<comment type="subcellular location">
    <subcellularLocation>
        <location evidence="1">Cell outer membrane</location>
    </subcellularLocation>
</comment>
<feature type="chain" id="PRO_5047115361" evidence="8">
    <location>
        <begin position="24"/>
        <end position="396"/>
    </location>
</feature>
<dbReference type="EMBL" id="CP100595">
    <property type="protein sequence ID" value="UTJ06172.1"/>
    <property type="molecule type" value="Genomic_DNA"/>
</dbReference>
<comment type="similarity">
    <text evidence="2">Belongs to the outer membrane factor (OMF) (TC 1.B.17) family.</text>
</comment>
<gene>
    <name evidence="9" type="ORF">NJU99_13095</name>
</gene>
<feature type="signal peptide" evidence="8">
    <location>
        <begin position="1"/>
        <end position="23"/>
    </location>
</feature>
<evidence type="ECO:0000313" key="10">
    <source>
        <dbReference type="Proteomes" id="UP001060012"/>
    </source>
</evidence>
<name>A0ABY5E2S6_9BACT</name>
<dbReference type="Pfam" id="PF02321">
    <property type="entry name" value="OEP"/>
    <property type="match status" value="1"/>
</dbReference>
<evidence type="ECO:0000256" key="6">
    <source>
        <dbReference type="ARBA" id="ARBA00023136"/>
    </source>
</evidence>
<evidence type="ECO:0000256" key="1">
    <source>
        <dbReference type="ARBA" id="ARBA00004442"/>
    </source>
</evidence>
<evidence type="ECO:0000313" key="9">
    <source>
        <dbReference type="EMBL" id="UTJ06172.1"/>
    </source>
</evidence>
<keyword evidence="6" id="KW-0472">Membrane</keyword>
<evidence type="ECO:0000256" key="7">
    <source>
        <dbReference type="ARBA" id="ARBA00023237"/>
    </source>
</evidence>
<dbReference type="InterPro" id="IPR051906">
    <property type="entry name" value="TolC-like"/>
</dbReference>
<keyword evidence="5" id="KW-0812">Transmembrane</keyword>
<reference evidence="9" key="1">
    <citation type="submission" date="2022-07" db="EMBL/GenBank/DDBJ databases">
        <title>Arcobacter roscoffensis sp. nov., a marine bacterium isolated from coastal seawater collected from Roscoff, France.</title>
        <authorList>
            <person name="Pascual J."/>
            <person name="Lepeaux C."/>
            <person name="Methner A."/>
            <person name="Overmann J."/>
        </authorList>
    </citation>
    <scope>NUCLEOTIDE SEQUENCE</scope>
    <source>
        <strain evidence="9">ARW1-2F2</strain>
    </source>
</reference>
<dbReference type="RefSeq" id="WP_254576352.1">
    <property type="nucleotide sequence ID" value="NZ_CP100595.1"/>
</dbReference>
<dbReference type="Gene3D" id="1.20.1600.10">
    <property type="entry name" value="Outer membrane efflux proteins (OEP)"/>
    <property type="match status" value="1"/>
</dbReference>
<sequence length="396" mass="46304">MHFQKSNKIKLLLCSLISVNLFANTNLDESILSDSRKKTFDLEKEQAKEDSSKLKKDWINQVIFKYTKNLGDEYKSETSSIRIDQPIFQSGGIYQAIKYANSTHDYANLQIQQERKNLIKDAYNLLFQIKKLDLNIQKTKLSLANAKIDVQRKKEQVLNGFLDSSFLDNALLTLNSSKHTLVDLKYQKQELINSFENIASGKYNNFELPKFEFISKEEYLEKNIELEKAKASIKKDKNYSHMTMARYLPSVNVYYNYSKTHYSDGKPNAEQTNDQTYGLYITMPLDSRALNDIESKRIEYLKSKLNLKNKIDDEKSFFKTKLDKLSMLEDRLKITSEDLSLYDSILEIIKEEKEAQIKTQSDYDTLKNSRDIKLLDAQVYKIDKQIILLELYSKVY</sequence>
<evidence type="ECO:0000256" key="2">
    <source>
        <dbReference type="ARBA" id="ARBA00007613"/>
    </source>
</evidence>
<keyword evidence="4" id="KW-1134">Transmembrane beta strand</keyword>
<keyword evidence="3" id="KW-0813">Transport</keyword>